<gene>
    <name evidence="1" type="ORF">LMG27198_17370</name>
</gene>
<evidence type="ECO:0000313" key="1">
    <source>
        <dbReference type="EMBL" id="GLI92745.1"/>
    </source>
</evidence>
<dbReference type="AlphaFoldDB" id="A0A9W6GTU5"/>
<evidence type="ECO:0000313" key="2">
    <source>
        <dbReference type="Proteomes" id="UP001144323"/>
    </source>
</evidence>
<accession>A0A9W6GTU5</accession>
<keyword evidence="2" id="KW-1185">Reference proteome</keyword>
<organism evidence="1 2">
    <name type="scientific">Methylocystis echinoides</name>
    <dbReference type="NCBI Taxonomy" id="29468"/>
    <lineage>
        <taxon>Bacteria</taxon>
        <taxon>Pseudomonadati</taxon>
        <taxon>Pseudomonadota</taxon>
        <taxon>Alphaproteobacteria</taxon>
        <taxon>Hyphomicrobiales</taxon>
        <taxon>Methylocystaceae</taxon>
        <taxon>Methylocystis</taxon>
    </lineage>
</organism>
<comment type="caution">
    <text evidence="1">The sequence shown here is derived from an EMBL/GenBank/DDBJ whole genome shotgun (WGS) entry which is preliminary data.</text>
</comment>
<name>A0A9W6GTU5_9HYPH</name>
<proteinExistence type="predicted"/>
<dbReference type="EMBL" id="BSEC01000001">
    <property type="protein sequence ID" value="GLI92745.1"/>
    <property type="molecule type" value="Genomic_DNA"/>
</dbReference>
<dbReference type="Proteomes" id="UP001144323">
    <property type="component" value="Unassembled WGS sequence"/>
</dbReference>
<sequence>MRRAHRIRRRSGAPWAMCLRESWRIAKEAEARPLLEAATFAATMGARQCAAF</sequence>
<reference evidence="1" key="1">
    <citation type="journal article" date="2023" name="Int. J. Syst. Evol. Microbiol.">
        <title>Methylocystis iwaonis sp. nov., a type II methane-oxidizing bacterium from surface soil of a rice paddy field in Japan, and emended description of the genus Methylocystis (ex Whittenbury et al. 1970) Bowman et al. 1993.</title>
        <authorList>
            <person name="Kaise H."/>
            <person name="Sawadogo J.B."/>
            <person name="Alam M.S."/>
            <person name="Ueno C."/>
            <person name="Dianou D."/>
            <person name="Shinjo R."/>
            <person name="Asakawa S."/>
        </authorList>
    </citation>
    <scope>NUCLEOTIDE SEQUENCE</scope>
    <source>
        <strain evidence="1">LMG27198</strain>
    </source>
</reference>
<protein>
    <submittedName>
        <fullName evidence="1">Uncharacterized protein</fullName>
    </submittedName>
</protein>